<sequence length="119" mass="13216">MDAVGADLTAQRANNKNKELSTKARAAIYAAKIAGVSQTQLARDFGNLLDRAQKLQSNKRIIWKGGSIDQIKAVKDNEADIGRMMQRLKAAWDAVEQYFIDHLIDSVPHRVAAVQTPVW</sequence>
<accession>A0AA39XBY6</accession>
<dbReference type="EMBL" id="JAULSR010000002">
    <property type="protein sequence ID" value="KAK0630627.1"/>
    <property type="molecule type" value="Genomic_DNA"/>
</dbReference>
<proteinExistence type="predicted"/>
<keyword evidence="2" id="KW-1185">Reference proteome</keyword>
<comment type="caution">
    <text evidence="1">The sequence shown here is derived from an EMBL/GenBank/DDBJ whole genome shotgun (WGS) entry which is preliminary data.</text>
</comment>
<dbReference type="Proteomes" id="UP001174934">
    <property type="component" value="Unassembled WGS sequence"/>
</dbReference>
<dbReference type="AlphaFoldDB" id="A0AA39XBY6"/>
<evidence type="ECO:0000313" key="1">
    <source>
        <dbReference type="EMBL" id="KAK0630627.1"/>
    </source>
</evidence>
<protein>
    <submittedName>
        <fullName evidence="1">Uncharacterized protein</fullName>
    </submittedName>
</protein>
<reference evidence="1" key="1">
    <citation type="submission" date="2023-06" db="EMBL/GenBank/DDBJ databases">
        <title>Genome-scale phylogeny and comparative genomics of the fungal order Sordariales.</title>
        <authorList>
            <consortium name="Lawrence Berkeley National Laboratory"/>
            <person name="Hensen N."/>
            <person name="Bonometti L."/>
            <person name="Westerberg I."/>
            <person name="Brannstrom I.O."/>
            <person name="Guillou S."/>
            <person name="Cros-Aarteil S."/>
            <person name="Calhoun S."/>
            <person name="Haridas S."/>
            <person name="Kuo A."/>
            <person name="Mondo S."/>
            <person name="Pangilinan J."/>
            <person name="Riley R."/>
            <person name="LaButti K."/>
            <person name="Andreopoulos B."/>
            <person name="Lipzen A."/>
            <person name="Chen C."/>
            <person name="Yanf M."/>
            <person name="Daum C."/>
            <person name="Ng V."/>
            <person name="Clum A."/>
            <person name="Steindorff A."/>
            <person name="Ohm R."/>
            <person name="Martin F."/>
            <person name="Silar P."/>
            <person name="Natvig D."/>
            <person name="Lalanne C."/>
            <person name="Gautier V."/>
            <person name="Ament-velasquez S.L."/>
            <person name="Kruys A."/>
            <person name="Hutchinson M.I."/>
            <person name="Powell A.J."/>
            <person name="Barry K."/>
            <person name="Miller A.N."/>
            <person name="Grigoriev I.V."/>
            <person name="Debuchy R."/>
            <person name="Gladieux P."/>
            <person name="Thoren M.H."/>
            <person name="Johannesson H."/>
        </authorList>
    </citation>
    <scope>NUCLEOTIDE SEQUENCE</scope>
    <source>
        <strain evidence="1">SMH3391-2</strain>
    </source>
</reference>
<evidence type="ECO:0000313" key="2">
    <source>
        <dbReference type="Proteomes" id="UP001174934"/>
    </source>
</evidence>
<organism evidence="1 2">
    <name type="scientific">Bombardia bombarda</name>
    <dbReference type="NCBI Taxonomy" id="252184"/>
    <lineage>
        <taxon>Eukaryota</taxon>
        <taxon>Fungi</taxon>
        <taxon>Dikarya</taxon>
        <taxon>Ascomycota</taxon>
        <taxon>Pezizomycotina</taxon>
        <taxon>Sordariomycetes</taxon>
        <taxon>Sordariomycetidae</taxon>
        <taxon>Sordariales</taxon>
        <taxon>Lasiosphaeriaceae</taxon>
        <taxon>Bombardia</taxon>
    </lineage>
</organism>
<name>A0AA39XBY6_9PEZI</name>
<gene>
    <name evidence="1" type="ORF">B0T17DRAFT_507086</name>
</gene>